<name>A0A803LW13_CHEQI</name>
<evidence type="ECO:0000256" key="6">
    <source>
        <dbReference type="ARBA" id="ARBA00022737"/>
    </source>
</evidence>
<sequence>MVTSLSVVAYSVLKDAAGVAGNIFAFGLFVSPIPTFRRIIRNGSTEEFSGLPYIYTLLNCMICAWYGSPFVSIDNILITTVNSTGAIFQLVYISLFIAYAERVRKMKMLGLLSAVVVSYAILVTLSLRVFDFNSRQIFVGFLSCASLISMFASPLFIIRLVIRTKSVEYMPFYLSLSSFLMSMSFFTYGMLNWDAFIYVPNGIGALLAIIQLGLRTDNMFVQKCNAAVLPHWKNPIRSVFLLLQLFLPVTLAGAFFLGIRHFASSNSLSQVLGKFESGHVGHTWIIGSYQFSFSLTWAQFWVWVIGNDYVRFGATYGK</sequence>
<dbReference type="GO" id="GO:0016020">
    <property type="term" value="C:membrane"/>
    <property type="evidence" value="ECO:0007669"/>
    <property type="project" value="InterPro"/>
</dbReference>
<evidence type="ECO:0000256" key="8">
    <source>
        <dbReference type="ARBA" id="ARBA00023136"/>
    </source>
</evidence>
<dbReference type="OMA" id="SVYSICS"/>
<dbReference type="InterPro" id="IPR004316">
    <property type="entry name" value="SWEET_rpt"/>
</dbReference>
<reference evidence="10" key="2">
    <citation type="submission" date="2021-03" db="UniProtKB">
        <authorList>
            <consortium name="EnsemblPlants"/>
        </authorList>
    </citation>
    <scope>IDENTIFICATION</scope>
</reference>
<feature type="transmembrane region" description="Helical" evidence="9">
    <location>
        <begin position="109"/>
        <end position="130"/>
    </location>
</feature>
<organism evidence="10 11">
    <name type="scientific">Chenopodium quinoa</name>
    <name type="common">Quinoa</name>
    <dbReference type="NCBI Taxonomy" id="63459"/>
    <lineage>
        <taxon>Eukaryota</taxon>
        <taxon>Viridiplantae</taxon>
        <taxon>Streptophyta</taxon>
        <taxon>Embryophyta</taxon>
        <taxon>Tracheophyta</taxon>
        <taxon>Spermatophyta</taxon>
        <taxon>Magnoliopsida</taxon>
        <taxon>eudicotyledons</taxon>
        <taxon>Gunneridae</taxon>
        <taxon>Pentapetalae</taxon>
        <taxon>Caryophyllales</taxon>
        <taxon>Chenopodiaceae</taxon>
        <taxon>Chenopodioideae</taxon>
        <taxon>Atripliceae</taxon>
        <taxon>Chenopodium</taxon>
    </lineage>
</organism>
<evidence type="ECO:0000256" key="9">
    <source>
        <dbReference type="RuleBase" id="RU910715"/>
    </source>
</evidence>
<comment type="caution">
    <text evidence="9">Lacks conserved residue(s) required for the propagation of feature annotation.</text>
</comment>
<dbReference type="Pfam" id="PF03083">
    <property type="entry name" value="MtN3_slv"/>
    <property type="match status" value="2"/>
</dbReference>
<feature type="transmembrane region" description="Helical" evidence="9">
    <location>
        <begin position="195"/>
        <end position="214"/>
    </location>
</feature>
<evidence type="ECO:0000313" key="10">
    <source>
        <dbReference type="EnsemblPlants" id="AUR62019664-RA:cds"/>
    </source>
</evidence>
<keyword evidence="3 9" id="KW-0813">Transport</keyword>
<dbReference type="AlphaFoldDB" id="A0A803LW13"/>
<evidence type="ECO:0000256" key="3">
    <source>
        <dbReference type="ARBA" id="ARBA00022448"/>
    </source>
</evidence>
<dbReference type="FunFam" id="1.20.1280.290:FF:000002">
    <property type="entry name" value="Bidirectional sugar transporter SWEET"/>
    <property type="match status" value="1"/>
</dbReference>
<dbReference type="GO" id="GO:0051119">
    <property type="term" value="F:sugar transmembrane transporter activity"/>
    <property type="evidence" value="ECO:0007669"/>
    <property type="project" value="InterPro"/>
</dbReference>
<feature type="transmembrane region" description="Helical" evidence="9">
    <location>
        <begin position="136"/>
        <end position="158"/>
    </location>
</feature>
<evidence type="ECO:0000256" key="5">
    <source>
        <dbReference type="ARBA" id="ARBA00022692"/>
    </source>
</evidence>
<keyword evidence="7 9" id="KW-1133">Transmembrane helix</keyword>
<dbReference type="Gene3D" id="1.20.1280.290">
    <property type="match status" value="2"/>
</dbReference>
<feature type="transmembrane region" description="Helical" evidence="9">
    <location>
        <begin position="48"/>
        <end position="67"/>
    </location>
</feature>
<feature type="transmembrane region" description="Helical" evidence="9">
    <location>
        <begin position="16"/>
        <end position="36"/>
    </location>
</feature>
<dbReference type="PANTHER" id="PTHR10791">
    <property type="entry name" value="RAG1-ACTIVATING PROTEIN 1"/>
    <property type="match status" value="1"/>
</dbReference>
<keyword evidence="5 9" id="KW-0812">Transmembrane</keyword>
<feature type="transmembrane region" description="Helical" evidence="9">
    <location>
        <begin position="170"/>
        <end position="189"/>
    </location>
</feature>
<dbReference type="InterPro" id="IPR047664">
    <property type="entry name" value="SWEET"/>
</dbReference>
<keyword evidence="11" id="KW-1185">Reference proteome</keyword>
<comment type="subcellular location">
    <subcellularLocation>
        <location evidence="1">Endomembrane system</location>
        <topology evidence="1">Multi-pass membrane protein</topology>
    </subcellularLocation>
</comment>
<reference evidence="10" key="1">
    <citation type="journal article" date="2017" name="Nature">
        <title>The genome of Chenopodium quinoa.</title>
        <authorList>
            <person name="Jarvis D.E."/>
            <person name="Ho Y.S."/>
            <person name="Lightfoot D.J."/>
            <person name="Schmoeckel S.M."/>
            <person name="Li B."/>
            <person name="Borm T.J.A."/>
            <person name="Ohyanagi H."/>
            <person name="Mineta K."/>
            <person name="Michell C.T."/>
            <person name="Saber N."/>
            <person name="Kharbatia N.M."/>
            <person name="Rupper R.R."/>
            <person name="Sharp A.R."/>
            <person name="Dally N."/>
            <person name="Boughton B.A."/>
            <person name="Woo Y.H."/>
            <person name="Gao G."/>
            <person name="Schijlen E.G.W.M."/>
            <person name="Guo X."/>
            <person name="Momin A.A."/>
            <person name="Negrao S."/>
            <person name="Al-Babili S."/>
            <person name="Gehring C."/>
            <person name="Roessner U."/>
            <person name="Jung C."/>
            <person name="Murphy K."/>
            <person name="Arold S.T."/>
            <person name="Gojobori T."/>
            <person name="van der Linden C.G."/>
            <person name="van Loo E.N."/>
            <person name="Jellen E.N."/>
            <person name="Maughan P.J."/>
            <person name="Tester M."/>
        </authorList>
    </citation>
    <scope>NUCLEOTIDE SEQUENCE [LARGE SCALE GENOMIC DNA]</scope>
    <source>
        <strain evidence="10">cv. PI 614886</strain>
    </source>
</reference>
<evidence type="ECO:0000256" key="7">
    <source>
        <dbReference type="ARBA" id="ARBA00022989"/>
    </source>
</evidence>
<dbReference type="GO" id="GO:0051260">
    <property type="term" value="P:protein homooligomerization"/>
    <property type="evidence" value="ECO:0007669"/>
    <property type="project" value="UniProtKB-ARBA"/>
</dbReference>
<evidence type="ECO:0000256" key="4">
    <source>
        <dbReference type="ARBA" id="ARBA00022597"/>
    </source>
</evidence>
<dbReference type="FunFam" id="1.20.1280.290:FF:000001">
    <property type="entry name" value="Bidirectional sugar transporter SWEET"/>
    <property type="match status" value="1"/>
</dbReference>
<accession>A0A803LW13</accession>
<comment type="similarity">
    <text evidence="2 9">Belongs to the SWEET sugar transporter family.</text>
</comment>
<keyword evidence="8 9" id="KW-0472">Membrane</keyword>
<evidence type="ECO:0000313" key="11">
    <source>
        <dbReference type="Proteomes" id="UP000596660"/>
    </source>
</evidence>
<dbReference type="PANTHER" id="PTHR10791:SF111">
    <property type="entry name" value="BIDIRECTIONAL SUGAR TRANSPORTER SWEET2"/>
    <property type="match status" value="1"/>
</dbReference>
<keyword evidence="4 9" id="KW-0762">Sugar transport</keyword>
<dbReference type="GO" id="GO:0012505">
    <property type="term" value="C:endomembrane system"/>
    <property type="evidence" value="ECO:0007669"/>
    <property type="project" value="UniProtKB-SubCell"/>
</dbReference>
<evidence type="ECO:0000256" key="1">
    <source>
        <dbReference type="ARBA" id="ARBA00004127"/>
    </source>
</evidence>
<keyword evidence="6" id="KW-0677">Repeat</keyword>
<protein>
    <recommendedName>
        <fullName evidence="9">Bidirectional sugar transporter SWEET</fullName>
    </recommendedName>
</protein>
<dbReference type="EnsemblPlants" id="AUR62019664-RA">
    <property type="protein sequence ID" value="AUR62019664-RA:cds"/>
    <property type="gene ID" value="AUR62019664"/>
</dbReference>
<dbReference type="Proteomes" id="UP000596660">
    <property type="component" value="Unplaced"/>
</dbReference>
<proteinExistence type="inferred from homology"/>
<evidence type="ECO:0000256" key="2">
    <source>
        <dbReference type="ARBA" id="ARBA00007809"/>
    </source>
</evidence>
<feature type="transmembrane region" description="Helical" evidence="9">
    <location>
        <begin position="73"/>
        <end position="97"/>
    </location>
</feature>
<feature type="transmembrane region" description="Helical" evidence="9">
    <location>
        <begin position="283"/>
        <end position="304"/>
    </location>
</feature>
<comment type="function">
    <text evidence="9">Mediates both low-affinity uptake and efflux of sugar across the membrane.</text>
</comment>
<feature type="transmembrane region" description="Helical" evidence="9">
    <location>
        <begin position="239"/>
        <end position="263"/>
    </location>
</feature>
<dbReference type="Gramene" id="AUR62019664-RA">
    <property type="protein sequence ID" value="AUR62019664-RA:cds"/>
    <property type="gene ID" value="AUR62019664"/>
</dbReference>